<dbReference type="InterPro" id="IPR036866">
    <property type="entry name" value="RibonucZ/Hydroxyglut_hydro"/>
</dbReference>
<feature type="region of interest" description="Disordered" evidence="1">
    <location>
        <begin position="280"/>
        <end position="323"/>
    </location>
</feature>
<dbReference type="GO" id="GO:0045202">
    <property type="term" value="C:synapse"/>
    <property type="evidence" value="ECO:0007669"/>
    <property type="project" value="TreeGrafter"/>
</dbReference>
<dbReference type="InterPro" id="IPR026074">
    <property type="entry name" value="MAP1"/>
</dbReference>
<name>R7UBA0_CAPTE</name>
<dbReference type="PANTHER" id="PTHR13843:SF12">
    <property type="entry name" value="ATPASE F1_V1_A1 COMPLEX ALPHA_BETA SUBUNIT NUCLEOTIDE-BINDING DOMAIN-CONTAINING PROTEIN"/>
    <property type="match status" value="1"/>
</dbReference>
<proteinExistence type="predicted"/>
<evidence type="ECO:0000313" key="4">
    <source>
        <dbReference type="EnsemblMetazoa" id="CapteP74878"/>
    </source>
</evidence>
<feature type="non-terminal residue" evidence="3">
    <location>
        <position position="1"/>
    </location>
</feature>
<accession>R7UBA0</accession>
<reference evidence="5" key="1">
    <citation type="submission" date="2012-12" db="EMBL/GenBank/DDBJ databases">
        <authorList>
            <person name="Hellsten U."/>
            <person name="Grimwood J."/>
            <person name="Chapman J.A."/>
            <person name="Shapiro H."/>
            <person name="Aerts A."/>
            <person name="Otillar R.P."/>
            <person name="Terry A.Y."/>
            <person name="Boore J.L."/>
            <person name="Simakov O."/>
            <person name="Marletaz F."/>
            <person name="Cho S.-J."/>
            <person name="Edsinger-Gonzales E."/>
            <person name="Havlak P."/>
            <person name="Kuo D.-H."/>
            <person name="Larsson T."/>
            <person name="Lv J."/>
            <person name="Arendt D."/>
            <person name="Savage R."/>
            <person name="Osoegawa K."/>
            <person name="de Jong P."/>
            <person name="Lindberg D.R."/>
            <person name="Seaver E.C."/>
            <person name="Weisblat D.A."/>
            <person name="Putnam N.H."/>
            <person name="Grigoriev I.V."/>
            <person name="Rokhsar D.S."/>
        </authorList>
    </citation>
    <scope>NUCLEOTIDE SEQUENCE</scope>
    <source>
        <strain evidence="5">I ESC-2004</strain>
    </source>
</reference>
<dbReference type="STRING" id="283909.R7UBA0"/>
<dbReference type="GO" id="GO:0030425">
    <property type="term" value="C:dendrite"/>
    <property type="evidence" value="ECO:0007669"/>
    <property type="project" value="TreeGrafter"/>
</dbReference>
<feature type="compositionally biased region" description="Low complexity" evidence="1">
    <location>
        <begin position="287"/>
        <end position="314"/>
    </location>
</feature>
<reference evidence="4" key="3">
    <citation type="submission" date="2015-06" db="UniProtKB">
        <authorList>
            <consortium name="EnsemblMetazoa"/>
        </authorList>
    </citation>
    <scope>IDENTIFICATION</scope>
</reference>
<dbReference type="EMBL" id="AMQN01009423">
    <property type="status" value="NOT_ANNOTATED_CDS"/>
    <property type="molecule type" value="Genomic_DNA"/>
</dbReference>
<evidence type="ECO:0000313" key="3">
    <source>
        <dbReference type="EMBL" id="ELU01073.1"/>
    </source>
</evidence>
<dbReference type="PANTHER" id="PTHR13843">
    <property type="entry name" value="MICROTUBULE-ASSOCIATED PROTEIN"/>
    <property type="match status" value="1"/>
</dbReference>
<organism evidence="3">
    <name type="scientific">Capitella teleta</name>
    <name type="common">Polychaete worm</name>
    <dbReference type="NCBI Taxonomy" id="283909"/>
    <lineage>
        <taxon>Eukaryota</taxon>
        <taxon>Metazoa</taxon>
        <taxon>Spiralia</taxon>
        <taxon>Lophotrochozoa</taxon>
        <taxon>Annelida</taxon>
        <taxon>Polychaeta</taxon>
        <taxon>Sedentaria</taxon>
        <taxon>Scolecida</taxon>
        <taxon>Capitellidae</taxon>
        <taxon>Capitella</taxon>
    </lineage>
</organism>
<dbReference type="HOGENOM" id="CLU_862134_0_0_1"/>
<dbReference type="GO" id="GO:0007409">
    <property type="term" value="P:axonogenesis"/>
    <property type="evidence" value="ECO:0007669"/>
    <property type="project" value="TreeGrafter"/>
</dbReference>
<dbReference type="GO" id="GO:0016358">
    <property type="term" value="P:dendrite development"/>
    <property type="evidence" value="ECO:0007669"/>
    <property type="project" value="TreeGrafter"/>
</dbReference>
<keyword evidence="5" id="KW-1185">Reference proteome</keyword>
<dbReference type="GO" id="GO:0008017">
    <property type="term" value="F:microtubule binding"/>
    <property type="evidence" value="ECO:0007669"/>
    <property type="project" value="InterPro"/>
</dbReference>
<feature type="domain" description="Microtubule-associated protein 1A/B/S-like MBL-like" evidence="2">
    <location>
        <begin position="14"/>
        <end position="280"/>
    </location>
</feature>
<dbReference type="GO" id="GO:0043025">
    <property type="term" value="C:neuronal cell body"/>
    <property type="evidence" value="ECO:0007669"/>
    <property type="project" value="TreeGrafter"/>
</dbReference>
<dbReference type="GO" id="GO:0031114">
    <property type="term" value="P:regulation of microtubule depolymerization"/>
    <property type="evidence" value="ECO:0007669"/>
    <property type="project" value="TreeGrafter"/>
</dbReference>
<feature type="non-terminal residue" evidence="3">
    <location>
        <position position="323"/>
    </location>
</feature>
<dbReference type="Proteomes" id="UP000014760">
    <property type="component" value="Unassembled WGS sequence"/>
</dbReference>
<dbReference type="EnsemblMetazoa" id="CapteT74878">
    <property type="protein sequence ID" value="CapteP74878"/>
    <property type="gene ID" value="CapteG74878"/>
</dbReference>
<dbReference type="SUPFAM" id="SSF56281">
    <property type="entry name" value="Metallo-hydrolase/oxidoreductase"/>
    <property type="match status" value="1"/>
</dbReference>
<protein>
    <recommendedName>
        <fullName evidence="2">Microtubule-associated protein 1A/B/S-like MBL-like domain-containing protein</fullName>
    </recommendedName>
</protein>
<dbReference type="GO" id="GO:0005874">
    <property type="term" value="C:microtubule"/>
    <property type="evidence" value="ECO:0007669"/>
    <property type="project" value="InterPro"/>
</dbReference>
<evidence type="ECO:0000259" key="2">
    <source>
        <dbReference type="Pfam" id="PF25281"/>
    </source>
</evidence>
<evidence type="ECO:0000313" key="5">
    <source>
        <dbReference type="Proteomes" id="UP000014760"/>
    </source>
</evidence>
<evidence type="ECO:0000256" key="1">
    <source>
        <dbReference type="SAM" id="MobiDB-lite"/>
    </source>
</evidence>
<dbReference type="OrthoDB" id="5371837at2759"/>
<dbReference type="Pfam" id="PF25281">
    <property type="entry name" value="MBL_MAP1B"/>
    <property type="match status" value="1"/>
</dbReference>
<dbReference type="GO" id="GO:0005875">
    <property type="term" value="C:microtubule associated complex"/>
    <property type="evidence" value="ECO:0007669"/>
    <property type="project" value="TreeGrafter"/>
</dbReference>
<dbReference type="AlphaFoldDB" id="R7UBA0"/>
<dbReference type="GO" id="GO:0003779">
    <property type="term" value="F:actin binding"/>
    <property type="evidence" value="ECO:0007669"/>
    <property type="project" value="TreeGrafter"/>
</dbReference>
<reference evidence="3 5" key="2">
    <citation type="journal article" date="2013" name="Nature">
        <title>Insights into bilaterian evolution from three spiralian genomes.</title>
        <authorList>
            <person name="Simakov O."/>
            <person name="Marletaz F."/>
            <person name="Cho S.J."/>
            <person name="Edsinger-Gonzales E."/>
            <person name="Havlak P."/>
            <person name="Hellsten U."/>
            <person name="Kuo D.H."/>
            <person name="Larsson T."/>
            <person name="Lv J."/>
            <person name="Arendt D."/>
            <person name="Savage R."/>
            <person name="Osoegawa K."/>
            <person name="de Jong P."/>
            <person name="Grimwood J."/>
            <person name="Chapman J.A."/>
            <person name="Shapiro H."/>
            <person name="Aerts A."/>
            <person name="Otillar R.P."/>
            <person name="Terry A.Y."/>
            <person name="Boore J.L."/>
            <person name="Grigoriev I.V."/>
            <person name="Lindberg D.R."/>
            <person name="Seaver E.C."/>
            <person name="Weisblat D.A."/>
            <person name="Putnam N.H."/>
            <person name="Rokhsar D.S."/>
        </authorList>
    </citation>
    <scope>NUCLEOTIDE SEQUENCE</scope>
    <source>
        <strain evidence="3 5">I ESC-2004</strain>
    </source>
</reference>
<gene>
    <name evidence="3" type="ORF">CAPTEDRAFT_74878</name>
</gene>
<dbReference type="EMBL" id="KB305379">
    <property type="protein sequence ID" value="ELU01073.1"/>
    <property type="molecule type" value="Genomic_DNA"/>
</dbReference>
<dbReference type="GO" id="GO:0000226">
    <property type="term" value="P:microtubule cytoskeleton organization"/>
    <property type="evidence" value="ECO:0007669"/>
    <property type="project" value="InterPro"/>
</dbReference>
<dbReference type="InterPro" id="IPR057480">
    <property type="entry name" value="MAP1A/B/S-like_MBL"/>
</dbReference>
<dbReference type="OMA" id="CHHEVAS"/>
<dbReference type="GO" id="GO:0005829">
    <property type="term" value="C:cytosol"/>
    <property type="evidence" value="ECO:0007669"/>
    <property type="project" value="TreeGrafter"/>
</dbReference>
<sequence>QFSAYLSYSIKVRSMKELLASSDVVGNIRFSRPTLYIFPGAHGDSTLFGISGFNLLINGGFGRKACFWDFARHLDRIDAMLITHLGYDNLFGLSSVLQRKQQENVHPEIGYTYFNCIEGEKPQANGENGHESKMNGLTVNLVEEGNRLIENMQRLNLTPHPCTGSVDAKGQLQPINLYHKIGHGNLDMYMLNPAQDSRELKEFLGQWNKSVRNFNSKATFPLPNACSMCCLLVWRPSAVNDNITRILFPGNVPQARVFEGLEKLKGLDVLQHDMCTFASLHKPPPAKRTAAASSNTSRSAKPPAKAPSARPAARGNESRSAPP</sequence>